<feature type="compositionally biased region" description="Low complexity" evidence="13">
    <location>
        <begin position="190"/>
        <end position="224"/>
    </location>
</feature>
<dbReference type="GO" id="GO:0016020">
    <property type="term" value="C:membrane"/>
    <property type="evidence" value="ECO:0007669"/>
    <property type="project" value="UniProtKB-SubCell"/>
</dbReference>
<feature type="region of interest" description="Disordered" evidence="13">
    <location>
        <begin position="1272"/>
        <end position="1350"/>
    </location>
</feature>
<keyword evidence="9" id="KW-0862">Zinc</keyword>
<feature type="chain" id="PRO_5040486458" description="RING-type E3 ubiquitin transferase" evidence="15">
    <location>
        <begin position="26"/>
        <end position="1350"/>
    </location>
</feature>
<feature type="compositionally biased region" description="Polar residues" evidence="13">
    <location>
        <begin position="890"/>
        <end position="904"/>
    </location>
</feature>
<name>A0A9P6U3V5_9FUNG</name>
<evidence type="ECO:0000256" key="2">
    <source>
        <dbReference type="ARBA" id="ARBA00004141"/>
    </source>
</evidence>
<dbReference type="SMART" id="SM00184">
    <property type="entry name" value="RING"/>
    <property type="match status" value="1"/>
</dbReference>
<feature type="compositionally biased region" description="Polar residues" evidence="13">
    <location>
        <begin position="873"/>
        <end position="882"/>
    </location>
</feature>
<dbReference type="EC" id="2.3.2.27" evidence="3"/>
<evidence type="ECO:0000313" key="17">
    <source>
        <dbReference type="EMBL" id="KAG0258128.1"/>
    </source>
</evidence>
<dbReference type="SUPFAM" id="SSF57850">
    <property type="entry name" value="RING/U-box"/>
    <property type="match status" value="1"/>
</dbReference>
<keyword evidence="10 14" id="KW-1133">Transmembrane helix</keyword>
<feature type="compositionally biased region" description="Basic and acidic residues" evidence="13">
    <location>
        <begin position="482"/>
        <end position="506"/>
    </location>
</feature>
<sequence length="1350" mass="143963">MSSVKRALIRASLLVLGLLAFNARANILQLQVSAAGSNEIVKYELQANVVSCGLDPAGGGGGASNSESGRLCTSPESKLFGNIVIVEGTPHPGTTGVRGRLYDVGTLCNVKLTEKIDRAWIAFMDCGGCPLATKMANLARTNPQAVLLYNQSNCIFSNKSPSENTPSSTVSSTAPASATSSSTPAPPPASTSASTSASAPTSTLASTSALAPTSTPAPASTPASTPAPAPSAPSQATPTPSPPPKPEPAGGDDQKKPPAPPAADPENPKDNPSSDEPKDPPKGDDDGSNEKDDPDDDDEEEDDDSADKRRRRSLYARADSPQKKTGVSLNGDGASTAGNGHSAGTAAAIPTNVFFDSVITLAMADQVVIDYLFKVLLGPASSSPLPEALSAIKNRSAQAIGGQDLASTSVTDLMISISPVMVAPNPGETQLLSMSKPIFVGVAIIISLLVGYVLLAHVVRPLYRRYRENRDDSDGMQPLGDDGEHHPHRGDLEGGHRDPGDQHEQQEQQQRNIRASDWKALSMFPTSDFGSLRRSKGSGSFAPDRDPEKEMMEVQDSAPGNEQTDLADDRDEVHSGLPAWKNQPQQHQNSVTDSNVGGMMVANYEGGEGGEVGHETGYDGFQHYDGYNAHGTSEYRSNLLDYNYHDSTTHQDLYLDRLYNTTGYDQHPDELGNAAVQSWQRGVQSDLQDDYSVKVLDRSATSRSNNDLPQMIEVDHNPEGQRVHRRHGSELFGWVDHPRRSLDILQRVGGANHRVSTDSTAFSQAASGDGGGAGGAHRLSRSNSSGGSGGLASTIRRGLMSSAQASPINGVDIERDPEDHFTTKAARPSKIHTTYGTGPMSASAAASSSSPYHFSFPEDRSPMVRASLDVPRQQPQRATQHWSPVDAAATTPTTNNHSSINSASGRHPRASFAGDFPRRTSLDGLHSASTTGPASSTYRRSLDQGRPSAGLAGSPSSNLSGLQDVNGVAEGVTTRIDLAELMKQEEEIAFVLHPPPPTSPQPNVDKTATPTSARVMSARPSEGPGSENIVYAPIPITPTSATRLTHAEELNDRTRQKRPFRAHAVKPDRILTTSAAIATSFTNPRAQRDERAAAAAHNATTVHGNVKNHGDEGHDVKSENDDDDDDDEDDDEDSDARVSPQCPICLEQYSKNTMVRSLPCHHYFHQPCIDAWLLSNDRGEWACPVCKQDLMVLSGQPHMSRSWRANHPEEVHHQFHVSPDLLQQQQQQQQQQPSHPPEYGQPLETSSALSPIGALSPFGSLWVDPDRLHSHPAGAATTRSSAAAPVGGAANASPKTTRGTFLRRSSRAPLNEQEATTPVSGSQTPLSAKTPHTPSRLRSIFNRLGSPQQH</sequence>
<keyword evidence="4" id="KW-0808">Transferase</keyword>
<evidence type="ECO:0000256" key="9">
    <source>
        <dbReference type="ARBA" id="ARBA00022833"/>
    </source>
</evidence>
<evidence type="ECO:0000256" key="3">
    <source>
        <dbReference type="ARBA" id="ARBA00012483"/>
    </source>
</evidence>
<keyword evidence="7 12" id="KW-0863">Zinc-finger</keyword>
<dbReference type="CDD" id="cd16454">
    <property type="entry name" value="RING-H2_PA-TM-RING"/>
    <property type="match status" value="1"/>
</dbReference>
<reference evidence="17" key="1">
    <citation type="journal article" date="2020" name="Fungal Divers.">
        <title>Resolving the Mortierellaceae phylogeny through synthesis of multi-gene phylogenetics and phylogenomics.</title>
        <authorList>
            <person name="Vandepol N."/>
            <person name="Liber J."/>
            <person name="Desiro A."/>
            <person name="Na H."/>
            <person name="Kennedy M."/>
            <person name="Barry K."/>
            <person name="Grigoriev I.V."/>
            <person name="Miller A.N."/>
            <person name="O'Donnell K."/>
            <person name="Stajich J.E."/>
            <person name="Bonito G."/>
        </authorList>
    </citation>
    <scope>NUCLEOTIDE SEQUENCE</scope>
    <source>
        <strain evidence="17">BC1065</strain>
    </source>
</reference>
<organism evidence="17 18">
    <name type="scientific">Actinomortierella ambigua</name>
    <dbReference type="NCBI Taxonomy" id="1343610"/>
    <lineage>
        <taxon>Eukaryota</taxon>
        <taxon>Fungi</taxon>
        <taxon>Fungi incertae sedis</taxon>
        <taxon>Mucoromycota</taxon>
        <taxon>Mortierellomycotina</taxon>
        <taxon>Mortierellomycetes</taxon>
        <taxon>Mortierellales</taxon>
        <taxon>Mortierellaceae</taxon>
        <taxon>Actinomortierella</taxon>
    </lineage>
</organism>
<comment type="catalytic activity">
    <reaction evidence="1">
        <text>S-ubiquitinyl-[E2 ubiquitin-conjugating enzyme]-L-cysteine + [acceptor protein]-L-lysine = [E2 ubiquitin-conjugating enzyme]-L-cysteine + N(6)-ubiquitinyl-[acceptor protein]-L-lysine.</text>
        <dbReference type="EC" id="2.3.2.27"/>
    </reaction>
</comment>
<feature type="signal peptide" evidence="15">
    <location>
        <begin position="1"/>
        <end position="25"/>
    </location>
</feature>
<keyword evidence="11 14" id="KW-0472">Membrane</keyword>
<feature type="compositionally biased region" description="Low complexity" evidence="13">
    <location>
        <begin position="841"/>
        <end position="850"/>
    </location>
</feature>
<evidence type="ECO:0000256" key="7">
    <source>
        <dbReference type="ARBA" id="ARBA00022771"/>
    </source>
</evidence>
<feature type="compositionally biased region" description="Low complexity" evidence="13">
    <location>
        <begin position="165"/>
        <end position="183"/>
    </location>
</feature>
<feature type="region of interest" description="Disordered" evidence="13">
    <location>
        <begin position="759"/>
        <end position="793"/>
    </location>
</feature>
<dbReference type="Pfam" id="PF13639">
    <property type="entry name" value="zf-RING_2"/>
    <property type="match status" value="1"/>
</dbReference>
<feature type="compositionally biased region" description="Basic and acidic residues" evidence="13">
    <location>
        <begin position="1108"/>
        <end position="1119"/>
    </location>
</feature>
<keyword evidence="6" id="KW-0479">Metal-binding</keyword>
<keyword evidence="5 14" id="KW-0812">Transmembrane</keyword>
<evidence type="ECO:0000256" key="14">
    <source>
        <dbReference type="SAM" id="Phobius"/>
    </source>
</evidence>
<dbReference type="PROSITE" id="PS50089">
    <property type="entry name" value="ZF_RING_2"/>
    <property type="match status" value="1"/>
</dbReference>
<protein>
    <recommendedName>
        <fullName evidence="3">RING-type E3 ubiquitin transferase</fullName>
        <ecNumber evidence="3">2.3.2.27</ecNumber>
    </recommendedName>
</protein>
<dbReference type="InterPro" id="IPR013083">
    <property type="entry name" value="Znf_RING/FYVE/PHD"/>
</dbReference>
<dbReference type="InterPro" id="IPR001841">
    <property type="entry name" value="Znf_RING"/>
</dbReference>
<dbReference type="GO" id="GO:0006511">
    <property type="term" value="P:ubiquitin-dependent protein catabolic process"/>
    <property type="evidence" value="ECO:0007669"/>
    <property type="project" value="TreeGrafter"/>
</dbReference>
<feature type="region of interest" description="Disordered" evidence="13">
    <location>
        <begin position="1084"/>
        <end position="1139"/>
    </location>
</feature>
<dbReference type="GO" id="GO:0016567">
    <property type="term" value="P:protein ubiquitination"/>
    <property type="evidence" value="ECO:0007669"/>
    <property type="project" value="TreeGrafter"/>
</dbReference>
<feature type="compositionally biased region" description="Low complexity" evidence="13">
    <location>
        <begin position="1273"/>
        <end position="1294"/>
    </location>
</feature>
<feature type="compositionally biased region" description="Acidic residues" evidence="13">
    <location>
        <begin position="1120"/>
        <end position="1134"/>
    </location>
</feature>
<feature type="compositionally biased region" description="Polar residues" evidence="13">
    <location>
        <begin position="954"/>
        <end position="963"/>
    </location>
</feature>
<evidence type="ECO:0000256" key="1">
    <source>
        <dbReference type="ARBA" id="ARBA00000900"/>
    </source>
</evidence>
<feature type="transmembrane region" description="Helical" evidence="14">
    <location>
        <begin position="438"/>
        <end position="459"/>
    </location>
</feature>
<feature type="compositionally biased region" description="Basic and acidic residues" evidence="13">
    <location>
        <begin position="275"/>
        <end position="291"/>
    </location>
</feature>
<feature type="compositionally biased region" description="Basic and acidic residues" evidence="13">
    <location>
        <begin position="543"/>
        <end position="552"/>
    </location>
</feature>
<evidence type="ECO:0000313" key="18">
    <source>
        <dbReference type="Proteomes" id="UP000807716"/>
    </source>
</evidence>
<dbReference type="PANTHER" id="PTHR45977:SF4">
    <property type="entry name" value="RING-TYPE DOMAIN-CONTAINING PROTEIN"/>
    <property type="match status" value="1"/>
</dbReference>
<accession>A0A9P6U3V5</accession>
<feature type="region of interest" description="Disordered" evidence="13">
    <location>
        <begin position="159"/>
        <end position="336"/>
    </location>
</feature>
<feature type="compositionally biased region" description="Acidic residues" evidence="13">
    <location>
        <begin position="292"/>
        <end position="305"/>
    </location>
</feature>
<dbReference type="Gene3D" id="3.30.40.10">
    <property type="entry name" value="Zinc/RING finger domain, C3HC4 (zinc finger)"/>
    <property type="match status" value="1"/>
</dbReference>
<feature type="region of interest" description="Disordered" evidence="13">
    <location>
        <begin position="469"/>
        <end position="568"/>
    </location>
</feature>
<keyword evidence="18" id="KW-1185">Reference proteome</keyword>
<feature type="compositionally biased region" description="Polar residues" evidence="13">
    <location>
        <begin position="927"/>
        <end position="939"/>
    </location>
</feature>
<evidence type="ECO:0000256" key="13">
    <source>
        <dbReference type="SAM" id="MobiDB-lite"/>
    </source>
</evidence>
<dbReference type="Proteomes" id="UP000807716">
    <property type="component" value="Unassembled WGS sequence"/>
</dbReference>
<evidence type="ECO:0000256" key="15">
    <source>
        <dbReference type="SAM" id="SignalP"/>
    </source>
</evidence>
<evidence type="ECO:0000256" key="10">
    <source>
        <dbReference type="ARBA" id="ARBA00022989"/>
    </source>
</evidence>
<dbReference type="GO" id="GO:0061630">
    <property type="term" value="F:ubiquitin protein ligase activity"/>
    <property type="evidence" value="ECO:0007669"/>
    <property type="project" value="UniProtKB-EC"/>
</dbReference>
<dbReference type="EMBL" id="JAAAJB010000336">
    <property type="protein sequence ID" value="KAG0258128.1"/>
    <property type="molecule type" value="Genomic_DNA"/>
</dbReference>
<feature type="region of interest" description="Disordered" evidence="13">
    <location>
        <begin position="821"/>
        <end position="963"/>
    </location>
</feature>
<evidence type="ECO:0000256" key="8">
    <source>
        <dbReference type="ARBA" id="ARBA00022786"/>
    </source>
</evidence>
<comment type="subcellular location">
    <subcellularLocation>
        <location evidence="2">Membrane</location>
        <topology evidence="2">Multi-pass membrane protein</topology>
    </subcellularLocation>
</comment>
<proteinExistence type="predicted"/>
<evidence type="ECO:0000256" key="12">
    <source>
        <dbReference type="PROSITE-ProRule" id="PRU00175"/>
    </source>
</evidence>
<dbReference type="PANTHER" id="PTHR45977">
    <property type="entry name" value="TARGET OF ERK KINASE MPK-1"/>
    <property type="match status" value="1"/>
</dbReference>
<gene>
    <name evidence="17" type="primary">ZSWIM2</name>
    <name evidence="17" type="ORF">DFQ27_004798</name>
</gene>
<evidence type="ECO:0000256" key="4">
    <source>
        <dbReference type="ARBA" id="ARBA00022679"/>
    </source>
</evidence>
<feature type="region of interest" description="Disordered" evidence="13">
    <location>
        <begin position="1221"/>
        <end position="1250"/>
    </location>
</feature>
<evidence type="ECO:0000256" key="5">
    <source>
        <dbReference type="ARBA" id="ARBA00022692"/>
    </source>
</evidence>
<feature type="compositionally biased region" description="Polar residues" evidence="13">
    <location>
        <begin position="1313"/>
        <end position="1333"/>
    </location>
</feature>
<feature type="domain" description="RING-type" evidence="16">
    <location>
        <begin position="1142"/>
        <end position="1187"/>
    </location>
</feature>
<dbReference type="OrthoDB" id="8062037at2759"/>
<keyword evidence="8" id="KW-0833">Ubl conjugation pathway</keyword>
<comment type="caution">
    <text evidence="17">The sequence shown here is derived from an EMBL/GenBank/DDBJ whole genome shotgun (WGS) entry which is preliminary data.</text>
</comment>
<feature type="compositionally biased region" description="Low complexity" evidence="13">
    <location>
        <begin position="1223"/>
        <end position="1232"/>
    </location>
</feature>
<evidence type="ECO:0000256" key="6">
    <source>
        <dbReference type="ARBA" id="ARBA00022723"/>
    </source>
</evidence>
<evidence type="ECO:0000256" key="11">
    <source>
        <dbReference type="ARBA" id="ARBA00023136"/>
    </source>
</evidence>
<dbReference type="GO" id="GO:0008270">
    <property type="term" value="F:zinc ion binding"/>
    <property type="evidence" value="ECO:0007669"/>
    <property type="project" value="UniProtKB-KW"/>
</dbReference>
<evidence type="ECO:0000259" key="16">
    <source>
        <dbReference type="PROSITE" id="PS50089"/>
    </source>
</evidence>
<keyword evidence="15" id="KW-0732">Signal</keyword>